<feature type="region of interest" description="Disordered" evidence="1">
    <location>
        <begin position="133"/>
        <end position="159"/>
    </location>
</feature>
<protein>
    <recommendedName>
        <fullName evidence="2">DnaJ homologue subfamily C member 28 conserved domain-containing protein</fullName>
    </recommendedName>
</protein>
<reference evidence="3 4" key="1">
    <citation type="submission" date="2016-10" db="EMBL/GenBank/DDBJ databases">
        <authorList>
            <person name="de Groot N.N."/>
        </authorList>
    </citation>
    <scope>NUCLEOTIDE SEQUENCE [LARGE SCALE GENOMIC DNA]</scope>
    <source>
        <strain evidence="3 4">CPCC 202699</strain>
    </source>
</reference>
<dbReference type="Pfam" id="PF09350">
    <property type="entry name" value="DJC28_CD"/>
    <property type="match status" value="1"/>
</dbReference>
<dbReference type="EMBL" id="FNON01000001">
    <property type="protein sequence ID" value="SDW63248.1"/>
    <property type="molecule type" value="Genomic_DNA"/>
</dbReference>
<dbReference type="STRING" id="589385.SAMN05421504_1011106"/>
<name>A0A1H2V4M1_9PSEU</name>
<dbReference type="RefSeq" id="WP_091287318.1">
    <property type="nucleotide sequence ID" value="NZ_FNON01000001.1"/>
</dbReference>
<proteinExistence type="predicted"/>
<gene>
    <name evidence="3" type="ORF">SAMN05421504_1011106</name>
</gene>
<keyword evidence="4" id="KW-1185">Reference proteome</keyword>
<dbReference type="OrthoDB" id="3395286at2"/>
<dbReference type="AlphaFoldDB" id="A0A1H2V4M1"/>
<evidence type="ECO:0000259" key="2">
    <source>
        <dbReference type="Pfam" id="PF09350"/>
    </source>
</evidence>
<evidence type="ECO:0000313" key="4">
    <source>
        <dbReference type="Proteomes" id="UP000199515"/>
    </source>
</evidence>
<dbReference type="Proteomes" id="UP000199515">
    <property type="component" value="Unassembled WGS sequence"/>
</dbReference>
<evidence type="ECO:0000256" key="1">
    <source>
        <dbReference type="SAM" id="MobiDB-lite"/>
    </source>
</evidence>
<evidence type="ECO:0000313" key="3">
    <source>
        <dbReference type="EMBL" id="SDW63248.1"/>
    </source>
</evidence>
<dbReference type="InterPro" id="IPR018961">
    <property type="entry name" value="DnaJ_homolog_subfam-C_membr-28"/>
</dbReference>
<sequence length="159" mass="18421">MTERKPSGMSFESFIDKQIREAIERGEFDDLPGAGKPLPGLDKPHDDQWWLKGYLRREGLTAEALLPESLQLRKEIDRLPETVRGFGREEEVRAHVKQLNRRIAEWMRTPTPPHVPLAPVDVDAVTDQWRSVTPATPAATPRQEAPRRRRWWQGRDRGQ</sequence>
<accession>A0A1H2V4M1</accession>
<feature type="domain" description="DnaJ homologue subfamily C member 28 conserved" evidence="2">
    <location>
        <begin position="15"/>
        <end position="84"/>
    </location>
</feature>
<organism evidence="3 4">
    <name type="scientific">Amycolatopsis xylanica</name>
    <dbReference type="NCBI Taxonomy" id="589385"/>
    <lineage>
        <taxon>Bacteria</taxon>
        <taxon>Bacillati</taxon>
        <taxon>Actinomycetota</taxon>
        <taxon>Actinomycetes</taxon>
        <taxon>Pseudonocardiales</taxon>
        <taxon>Pseudonocardiaceae</taxon>
        <taxon>Amycolatopsis</taxon>
    </lineage>
</organism>